<feature type="domain" description="Glucose/Sorbosone dehydrogenase" evidence="2">
    <location>
        <begin position="107"/>
        <end position="447"/>
    </location>
</feature>
<dbReference type="RefSeq" id="WP_181863571.1">
    <property type="nucleotide sequence ID" value="NZ_JACEQY010000007.1"/>
</dbReference>
<feature type="compositionally biased region" description="Pro residues" evidence="1">
    <location>
        <begin position="1"/>
        <end position="19"/>
    </location>
</feature>
<dbReference type="Proteomes" id="UP000586976">
    <property type="component" value="Unassembled WGS sequence"/>
</dbReference>
<dbReference type="InterPro" id="IPR012938">
    <property type="entry name" value="Glc/Sorbosone_DH"/>
</dbReference>
<comment type="caution">
    <text evidence="3">The sequence shown here is derived from an EMBL/GenBank/DDBJ whole genome shotgun (WGS) entry which is preliminary data.</text>
</comment>
<organism evidence="3 4">
    <name type="scientific">Streptomyces himalayensis subsp. aureolus</name>
    <dbReference type="NCBI Taxonomy" id="2758039"/>
    <lineage>
        <taxon>Bacteria</taxon>
        <taxon>Bacillati</taxon>
        <taxon>Actinomycetota</taxon>
        <taxon>Actinomycetes</taxon>
        <taxon>Kitasatosporales</taxon>
        <taxon>Streptomycetaceae</taxon>
        <taxon>Streptomyces</taxon>
        <taxon>Streptomyces himalayensis</taxon>
    </lineage>
</organism>
<protein>
    <submittedName>
        <fullName evidence="3">PQQ-dependent sugar dehydrogenase</fullName>
    </submittedName>
</protein>
<sequence length="717" mass="77860">MPRPADVPRPFGIPSPFDKPSPAGSQHRQLLLIPLLAIALVLSALVALPAPTARAAEALTDPIPERPAASGIGLTVEEFASFPKTDPPPGPVTDPRLVRHARINYLSELPDGSGRMAVPDLNGKLYLVEDGKPHVYLDIAATFAPAFFASRGLGQGFGFVTFDPGFEKNGRFYTVHTEAATATTAQPDMRQAANTNFHGIITEWTADDPAADTFSGTRRELLRIGFTGQIHGIQQIDFNPTAQPDDKDYGLLYVAVGDGGQGVRNTEPQNLALPHGKILRIDPRGSDSANGKYGIPAANPFTGTPGALGEIYAYGMRDPHRFSWDPAGSHRMYLGHIGEHAIESVYEVRAGDNLGWSEREGAFVFDKRATDPCARILPLPEDDARYGYTYPVAAYDHDPPAGWNCTSDVGRAIVGGFVYRGQSMPELQGAYIFGDLVDGRLLYAESAQMRRGSGDLAPLYELMVYDESGKRVTMQDLAGDDRVDLRFGRDADGELYLLSKANGKIWKVTGTRTFAACDTGDTKVTDVMGAENWAPVTPAKWRFPGSEVILAEAGTQRPGPRRPFEYAVLTAGPRFGPVRIEGEVRLDTPVEVTNRDVIIVFGHQSDTKFNYAHLSTDNMIYPHNGIFVVNDADRKRIEDQWNGRTGAPPAITDTAWHTVRVVHCPGTGEIAVYVDGSKRPLMTAVDTTLGSGRVGFGSFDNIGRLRELKVTGTPIAE</sequence>
<dbReference type="SUPFAM" id="SSF50952">
    <property type="entry name" value="Soluble quinoprotein glucose dehydrogenase"/>
    <property type="match status" value="1"/>
</dbReference>
<reference evidence="3 4" key="1">
    <citation type="submission" date="2020-07" db="EMBL/GenBank/DDBJ databases">
        <title>Streptomyces isolated from Indian soil.</title>
        <authorList>
            <person name="Mandal S."/>
            <person name="Maiti P.K."/>
        </authorList>
    </citation>
    <scope>NUCLEOTIDE SEQUENCE [LARGE SCALE GENOMIC DNA]</scope>
    <source>
        <strain evidence="3 4">PSKA54</strain>
    </source>
</reference>
<evidence type="ECO:0000313" key="4">
    <source>
        <dbReference type="Proteomes" id="UP000586976"/>
    </source>
</evidence>
<dbReference type="AlphaFoldDB" id="A0A7W2CYW7"/>
<keyword evidence="4" id="KW-1185">Reference proteome</keyword>
<dbReference type="PANTHER" id="PTHR19328:SF75">
    <property type="entry name" value="ALDOSE SUGAR DEHYDROGENASE YLII"/>
    <property type="match status" value="1"/>
</dbReference>
<dbReference type="EMBL" id="JACEQY010000007">
    <property type="protein sequence ID" value="MBA4861609.1"/>
    <property type="molecule type" value="Genomic_DNA"/>
</dbReference>
<dbReference type="Gene3D" id="2.120.10.30">
    <property type="entry name" value="TolB, C-terminal domain"/>
    <property type="match status" value="1"/>
</dbReference>
<dbReference type="InterPro" id="IPR011041">
    <property type="entry name" value="Quinoprot_gluc/sorb_DH_b-prop"/>
</dbReference>
<feature type="region of interest" description="Disordered" evidence="1">
    <location>
        <begin position="1"/>
        <end position="24"/>
    </location>
</feature>
<evidence type="ECO:0000259" key="2">
    <source>
        <dbReference type="Pfam" id="PF07995"/>
    </source>
</evidence>
<proteinExistence type="predicted"/>
<accession>A0A7W2CYW7</accession>
<gene>
    <name evidence="3" type="ORF">H1V43_09480</name>
</gene>
<evidence type="ECO:0000313" key="3">
    <source>
        <dbReference type="EMBL" id="MBA4861609.1"/>
    </source>
</evidence>
<dbReference type="PANTHER" id="PTHR19328">
    <property type="entry name" value="HEDGEHOG-INTERACTING PROTEIN"/>
    <property type="match status" value="1"/>
</dbReference>
<evidence type="ECO:0000256" key="1">
    <source>
        <dbReference type="SAM" id="MobiDB-lite"/>
    </source>
</evidence>
<dbReference type="Gene3D" id="2.60.120.560">
    <property type="entry name" value="Exo-inulinase, domain 1"/>
    <property type="match status" value="1"/>
</dbReference>
<dbReference type="Pfam" id="PF07995">
    <property type="entry name" value="GSDH"/>
    <property type="match status" value="1"/>
</dbReference>
<dbReference type="InterPro" id="IPR011042">
    <property type="entry name" value="6-blade_b-propeller_TolB-like"/>
</dbReference>
<name>A0A7W2CYW7_9ACTN</name>